<dbReference type="EMBL" id="FMHY01000002">
    <property type="protein sequence ID" value="SCL63932.1"/>
    <property type="molecule type" value="Genomic_DNA"/>
</dbReference>
<dbReference type="RefSeq" id="WP_091123661.1">
    <property type="nucleotide sequence ID" value="NZ_FMHY01000002.1"/>
</dbReference>
<proteinExistence type="predicted"/>
<sequence>MRGTTNTLTIGERVAWYRRRRGLSQEVLAGLIGRTADWLGKVENNRIELDRLSVIKSLAEVLDVSLGDLLGEPSLLDWTGDSGTETVPALRAALMNYRAIAPFGGAIDAQPPAVAVLKKEVGALWDAYQDSRFGFVTGRLPDLLDRAQAAADHYDGEEQDQARRLLGLAYQLAATQLTKLGQADLAWIAADRGLTAVRPTGDPVVTGSLFRSVGHALHATGRYAEAVRLTEDAAGYLEPHLKHATPALLSVYGTLFLSGSMAAARSNDAGTTRAFLAAADHAASLLGADANHLWTAFGPTNVAIHRVATAAELGDVQVAIDLGPRVDTAGLPMERRVRHALEVARAYSSWNRVDDAQAVLLDAEQMAPEQVRHHFLSRQLVLTWIRRQRGKPSADLVGLARRLKVLD</sequence>
<keyword evidence="3" id="KW-1185">Reference proteome</keyword>
<name>A0A1C6VC59_9ACTN</name>
<dbReference type="STRING" id="227316.GA0070604_5090"/>
<dbReference type="GO" id="GO:0003677">
    <property type="term" value="F:DNA binding"/>
    <property type="evidence" value="ECO:0007669"/>
    <property type="project" value="InterPro"/>
</dbReference>
<evidence type="ECO:0000313" key="2">
    <source>
        <dbReference type="EMBL" id="SCL63932.1"/>
    </source>
</evidence>
<dbReference type="Proteomes" id="UP000199696">
    <property type="component" value="Unassembled WGS sequence"/>
</dbReference>
<dbReference type="Pfam" id="PF13560">
    <property type="entry name" value="HTH_31"/>
    <property type="match status" value="1"/>
</dbReference>
<gene>
    <name evidence="2" type="ORF">GA0070604_5090</name>
</gene>
<dbReference type="OrthoDB" id="3504495at2"/>
<dbReference type="SUPFAM" id="SSF47413">
    <property type="entry name" value="lambda repressor-like DNA-binding domains"/>
    <property type="match status" value="1"/>
</dbReference>
<dbReference type="PROSITE" id="PS50943">
    <property type="entry name" value="HTH_CROC1"/>
    <property type="match status" value="1"/>
</dbReference>
<dbReference type="InterPro" id="IPR001387">
    <property type="entry name" value="Cro/C1-type_HTH"/>
</dbReference>
<dbReference type="SUPFAM" id="SSF48452">
    <property type="entry name" value="TPR-like"/>
    <property type="match status" value="1"/>
</dbReference>
<reference evidence="3" key="1">
    <citation type="submission" date="2016-06" db="EMBL/GenBank/DDBJ databases">
        <authorList>
            <person name="Varghese N."/>
            <person name="Submissions Spin"/>
        </authorList>
    </citation>
    <scope>NUCLEOTIDE SEQUENCE [LARGE SCALE GENOMIC DNA]</scope>
    <source>
        <strain evidence="3">DSM 44814</strain>
    </source>
</reference>
<organism evidence="2 3">
    <name type="scientific">Micromonospora eburnea</name>
    <dbReference type="NCBI Taxonomy" id="227316"/>
    <lineage>
        <taxon>Bacteria</taxon>
        <taxon>Bacillati</taxon>
        <taxon>Actinomycetota</taxon>
        <taxon>Actinomycetes</taxon>
        <taxon>Micromonosporales</taxon>
        <taxon>Micromonosporaceae</taxon>
        <taxon>Micromonospora</taxon>
    </lineage>
</organism>
<evidence type="ECO:0000313" key="3">
    <source>
        <dbReference type="Proteomes" id="UP000199696"/>
    </source>
</evidence>
<dbReference type="AlphaFoldDB" id="A0A1C6VC59"/>
<dbReference type="SMART" id="SM00530">
    <property type="entry name" value="HTH_XRE"/>
    <property type="match status" value="1"/>
</dbReference>
<evidence type="ECO:0000259" key="1">
    <source>
        <dbReference type="PROSITE" id="PS50943"/>
    </source>
</evidence>
<dbReference type="InterPro" id="IPR010982">
    <property type="entry name" value="Lambda_DNA-bd_dom_sf"/>
</dbReference>
<protein>
    <submittedName>
        <fullName evidence="2">Helix-turn-helix domain-containing protein</fullName>
    </submittedName>
</protein>
<dbReference type="CDD" id="cd00093">
    <property type="entry name" value="HTH_XRE"/>
    <property type="match status" value="1"/>
</dbReference>
<dbReference type="Gene3D" id="1.10.260.40">
    <property type="entry name" value="lambda repressor-like DNA-binding domains"/>
    <property type="match status" value="1"/>
</dbReference>
<feature type="domain" description="HTH cro/C1-type" evidence="1">
    <location>
        <begin position="17"/>
        <end position="69"/>
    </location>
</feature>
<accession>A0A1C6VC59</accession>
<dbReference type="InterPro" id="IPR011990">
    <property type="entry name" value="TPR-like_helical_dom_sf"/>
</dbReference>